<name>A0A1G6JF31_NIADE</name>
<proteinExistence type="predicted"/>
<dbReference type="InterPro" id="IPR036909">
    <property type="entry name" value="Cyt_c-like_dom_sf"/>
</dbReference>
<dbReference type="OrthoDB" id="1450284at2"/>
<dbReference type="GO" id="GO:0020037">
    <property type="term" value="F:heme binding"/>
    <property type="evidence" value="ECO:0007669"/>
    <property type="project" value="InterPro"/>
</dbReference>
<dbReference type="AlphaFoldDB" id="A0A1G6JF31"/>
<evidence type="ECO:0000259" key="3">
    <source>
        <dbReference type="Pfam" id="PF07635"/>
    </source>
</evidence>
<protein>
    <submittedName>
        <fullName evidence="4">Planctomycete cytochrome C</fullName>
    </submittedName>
</protein>
<reference evidence="5" key="1">
    <citation type="submission" date="2016-10" db="EMBL/GenBank/DDBJ databases">
        <authorList>
            <person name="Varghese N."/>
            <person name="Submissions S."/>
        </authorList>
    </citation>
    <scope>NUCLEOTIDE SEQUENCE [LARGE SCALE GENOMIC DNA]</scope>
    <source>
        <strain evidence="5">DSM 25811 / CCM 8410 / LMG 26954 / E90</strain>
    </source>
</reference>
<evidence type="ECO:0000259" key="2">
    <source>
        <dbReference type="Pfam" id="PF07587"/>
    </source>
</evidence>
<dbReference type="InterPro" id="IPR011444">
    <property type="entry name" value="DUF1549"/>
</dbReference>
<dbReference type="Gene3D" id="2.60.120.200">
    <property type="match status" value="1"/>
</dbReference>
<dbReference type="STRING" id="1285928.SAMN04487894_101518"/>
<dbReference type="GO" id="GO:0009055">
    <property type="term" value="F:electron transfer activity"/>
    <property type="evidence" value="ECO:0007669"/>
    <property type="project" value="InterPro"/>
</dbReference>
<dbReference type="GO" id="GO:0005975">
    <property type="term" value="P:carbohydrate metabolic process"/>
    <property type="evidence" value="ECO:0007669"/>
    <property type="project" value="UniProtKB-ARBA"/>
</dbReference>
<feature type="domain" description="DUF1553" evidence="2">
    <location>
        <begin position="761"/>
        <end position="1014"/>
    </location>
</feature>
<dbReference type="InterPro" id="IPR013320">
    <property type="entry name" value="ConA-like_dom_sf"/>
</dbReference>
<dbReference type="Pfam" id="PF13385">
    <property type="entry name" value="Laminin_G_3"/>
    <property type="match status" value="1"/>
</dbReference>
<evidence type="ECO:0000313" key="4">
    <source>
        <dbReference type="EMBL" id="SDC17348.1"/>
    </source>
</evidence>
<dbReference type="InterPro" id="IPR022655">
    <property type="entry name" value="DUF1553"/>
</dbReference>
<dbReference type="GO" id="GO:0004553">
    <property type="term" value="F:hydrolase activity, hydrolyzing O-glycosyl compounds"/>
    <property type="evidence" value="ECO:0007669"/>
    <property type="project" value="UniProtKB-ARBA"/>
</dbReference>
<dbReference type="SUPFAM" id="SSF46626">
    <property type="entry name" value="Cytochrome c"/>
    <property type="match status" value="1"/>
</dbReference>
<dbReference type="Pfam" id="PF07583">
    <property type="entry name" value="PSCyt2"/>
    <property type="match status" value="1"/>
</dbReference>
<dbReference type="EMBL" id="FMZO01000001">
    <property type="protein sequence ID" value="SDC17348.1"/>
    <property type="molecule type" value="Genomic_DNA"/>
</dbReference>
<dbReference type="Pfam" id="PF07635">
    <property type="entry name" value="PSCyt1"/>
    <property type="match status" value="1"/>
</dbReference>
<sequence>MRKFFGNNKSWIILSIVGGVIAIVAATPGSVKIPEDIARLQDSLPAIIDYNIHVKPILSDKCFVCHGPDKGQGQKAGLDLSTAETATAKLESGHRAIVPHRLSRSELYHRITTTEESLVMPAKESNRTLTSYEKAILVKWIEQGAEYKPHWAFTPPVKKPLPEVKNKEWPVNPIDYFVLNKLEENGLKPSPQADKETLLRRVSLDLTGLPPSVEEMNAFLADTAPDAYEKVVNRLLQSKQYGEKMAVDWLDVARYADTHGYTVDRYRDTWPWKDWVIKAFNENMPFNTFTTWQLAGDLLPNPTREQMIATTFNRNHAQNMEGGIINEEFRNEYVVDRTSTVGTAFLGMTVGCARCHDHKFDPISIKDFYSLYSFFNNVDEAGQISFNDATPGPSIMLTTKAQDAVLAYLAQKENQTIAEKQRIEAQEKSNYQTWKQTIGNTVPFDLQQGLQAHFSFDKLENGAFTDQVNPANKGVVADAVLVPGKSGEAFKSNGDDILKLGKAGIFGRYDPFSISLWIYIPKGVDKAVIFHKGDGDITYGFRGYYLNLKDGKAEFLMAHVWPGNEFLKRSEQPLPKEKWINIALTYNGSGKAAGANLYLDGRLLSLVTVKDHLYKDILFGRTNEPGLQVGADWRGTGFKGGLVDELFVYTRELNPFEVQMRAQNKQAAQYSAAAVPDVYLQQYYFSNISAAWQQTQQALQALRQERNKTTAAVPELMVMEEMKQKRQTHILERGVYDNPGKAVSADVPNAILPYPDGLRKDRLGLARWLLDPKNPLTARVIVNRYWQTYFGKGIQKTADNFGNQGSIPTHLDLLDWLAVTFRESGWDVKAMQKLIVMSATYRQSSYATAGQLEKDKDNNLLGRGPASRLTAEMMRDGVLRASGLLSDSIGGPPVKPYQPEGVWAINSVEYVRDSGINLYRRSLYTFWRRTNPPPSMNTFDAPLRSSCVVQRQQTNTPLQALVLLNDPQYIEAARVLFYTALQKYNTLAEQVLYCYRALTGRSPSAKEINILENLYNSEFEKFKTHPDKAKGWLTMGEYRIKEKTDPRQIAAGAVMATTIMNSDAYITKR</sequence>
<accession>A0A1G6JF31</accession>
<dbReference type="Proteomes" id="UP000198757">
    <property type="component" value="Unassembled WGS sequence"/>
</dbReference>
<keyword evidence="5" id="KW-1185">Reference proteome</keyword>
<dbReference type="InterPro" id="IPR011429">
    <property type="entry name" value="Cyt_c_Planctomycete-type"/>
</dbReference>
<dbReference type="Pfam" id="PF07587">
    <property type="entry name" value="PSD1"/>
    <property type="match status" value="1"/>
</dbReference>
<dbReference type="SUPFAM" id="SSF49899">
    <property type="entry name" value="Concanavalin A-like lectins/glucanases"/>
    <property type="match status" value="1"/>
</dbReference>
<feature type="domain" description="DUF1549" evidence="1">
    <location>
        <begin position="173"/>
        <end position="379"/>
    </location>
</feature>
<dbReference type="PANTHER" id="PTHR35889:SF3">
    <property type="entry name" value="F-BOX DOMAIN-CONTAINING PROTEIN"/>
    <property type="match status" value="1"/>
</dbReference>
<evidence type="ECO:0000313" key="5">
    <source>
        <dbReference type="Proteomes" id="UP000198757"/>
    </source>
</evidence>
<gene>
    <name evidence="4" type="ORF">SAMN04487894_101518</name>
</gene>
<evidence type="ECO:0000259" key="1">
    <source>
        <dbReference type="Pfam" id="PF07583"/>
    </source>
</evidence>
<dbReference type="RefSeq" id="WP_090388444.1">
    <property type="nucleotide sequence ID" value="NZ_FMZO01000001.1"/>
</dbReference>
<organism evidence="4 5">
    <name type="scientific">Niabella drilacis (strain DSM 25811 / CCM 8410 / CCUG 62505 / LMG 26954 / E90)</name>
    <dbReference type="NCBI Taxonomy" id="1285928"/>
    <lineage>
        <taxon>Bacteria</taxon>
        <taxon>Pseudomonadati</taxon>
        <taxon>Bacteroidota</taxon>
        <taxon>Chitinophagia</taxon>
        <taxon>Chitinophagales</taxon>
        <taxon>Chitinophagaceae</taxon>
        <taxon>Niabella</taxon>
    </lineage>
</organism>
<dbReference type="PANTHER" id="PTHR35889">
    <property type="entry name" value="CYCLOINULO-OLIGOSACCHARIDE FRUCTANOTRANSFERASE-RELATED"/>
    <property type="match status" value="1"/>
</dbReference>
<feature type="domain" description="Cytochrome C Planctomycete-type" evidence="3">
    <location>
        <begin position="62"/>
        <end position="121"/>
    </location>
</feature>